<dbReference type="Pfam" id="PF00226">
    <property type="entry name" value="DnaJ"/>
    <property type="match status" value="1"/>
</dbReference>
<keyword evidence="3" id="KW-0863">Zinc-finger</keyword>
<accession>A0A4Y1QVB8</accession>
<dbReference type="PRINTS" id="PR00625">
    <property type="entry name" value="JDOMAIN"/>
</dbReference>
<evidence type="ECO:0000256" key="1">
    <source>
        <dbReference type="ARBA" id="ARBA00022723"/>
    </source>
</evidence>
<evidence type="ECO:0000259" key="5">
    <source>
        <dbReference type="PROSITE" id="PS50076"/>
    </source>
</evidence>
<feature type="domain" description="J" evidence="5">
    <location>
        <begin position="11"/>
        <end position="78"/>
    </location>
</feature>
<dbReference type="InterPro" id="IPR001623">
    <property type="entry name" value="DnaJ_domain"/>
</dbReference>
<dbReference type="SUPFAM" id="SSF46565">
    <property type="entry name" value="Chaperone J-domain"/>
    <property type="match status" value="1"/>
</dbReference>
<dbReference type="InterPro" id="IPR008971">
    <property type="entry name" value="HSP40/DnaJ_pept-bd"/>
</dbReference>
<dbReference type="SUPFAM" id="SSF57938">
    <property type="entry name" value="DnaJ/Hsp40 cysteine-rich domain"/>
    <property type="match status" value="1"/>
</dbReference>
<evidence type="ECO:0000256" key="2">
    <source>
        <dbReference type="ARBA" id="ARBA00022737"/>
    </source>
</evidence>
<dbReference type="GO" id="GO:0051082">
    <property type="term" value="F:unfolded protein binding"/>
    <property type="evidence" value="ECO:0007669"/>
    <property type="project" value="InterPro"/>
</dbReference>
<dbReference type="EMBL" id="AP019297">
    <property type="protein sequence ID" value="BBG95810.1"/>
    <property type="molecule type" value="Genomic_DNA"/>
</dbReference>
<dbReference type="GO" id="GO:0005737">
    <property type="term" value="C:cytoplasm"/>
    <property type="evidence" value="ECO:0007669"/>
    <property type="project" value="TreeGrafter"/>
</dbReference>
<dbReference type="InterPro" id="IPR018253">
    <property type="entry name" value="DnaJ_domain_CS"/>
</dbReference>
<keyword evidence="4" id="KW-0862">Zinc</keyword>
<name>A0A4Y1QVB8_PRUDU</name>
<keyword evidence="1" id="KW-0479">Metal-binding</keyword>
<dbReference type="InterPro" id="IPR036410">
    <property type="entry name" value="HSP_DnaJ_Cys-rich_dom_sf"/>
</dbReference>
<reference evidence="6" key="1">
    <citation type="journal article" date="2019" name="Science">
        <title>Mutation of a bHLH transcription factor allowed almond domestication.</title>
        <authorList>
            <person name="Sanchez-Perez R."/>
            <person name="Pavan S."/>
            <person name="Mazzeo R."/>
            <person name="Moldovan C."/>
            <person name="Aiese Cigliano R."/>
            <person name="Del Cueto J."/>
            <person name="Ricciardi F."/>
            <person name="Lotti C."/>
            <person name="Ricciardi L."/>
            <person name="Dicenta F."/>
            <person name="Lopez-Marques R.L."/>
            <person name="Lindberg Moller B."/>
        </authorList>
    </citation>
    <scope>NUCLEOTIDE SEQUENCE</scope>
</reference>
<gene>
    <name evidence="6" type="ORF">Prudu_004454</name>
</gene>
<dbReference type="PANTHER" id="PTHR43096">
    <property type="entry name" value="DNAJ HOMOLOG 1, MITOCHONDRIAL-RELATED"/>
    <property type="match status" value="1"/>
</dbReference>
<dbReference type="Pfam" id="PF01556">
    <property type="entry name" value="DnaJ_C"/>
    <property type="match status" value="1"/>
</dbReference>
<sequence length="585" mass="65377">MPQGFAAHLKETTMKLSVFRNAQAEMRLKRLFVWSLAKKYHPDANKDNPSSKRKFQEIKDAYETLQDPEKRAQYDKKRSSGSENVGYAAGDAEGFRYDNQTHGAAGAEGFRYGFQTHFSSSFHKIFSEIFEHEFDQVAADIEGSAYGFDVWLWEFRVRGQGYVVGGFEARDGRGSPLNAKTKVTVPPFTSTCGTCKGAGKIIKESCISCGGLGVVEGTREVKVSIPAGVDSGDTIRIPEAGNSGVRGGQPGCFYIKLKVAEDPIFARDGADVYVNSNISFTQAILGGKVEVPTLSGKIEVKIPKGVQPGQHIVLRGKGLPKHGFLVSHGDQYVRFRVIFPTEINERQHAILEEFAREEIMHGTSTSNKRDWETPNTSLTWNTSKFLTLNSPPSSAPPLPVAPHYHIELGLAKILLHLSQPGPENFQAQARQLRYLLCGMRSLGGQIFHLLPFTSWKTFLIWKSSGEDDKEKSPLFEADVQHGALITPAAPNKEERLKRGGKHMGEKREMSMKNSRWIPDLRCHHQSKGMFVGRIAFSRAFDESRYRLIRVIEALQEGKYCTLQNLLLDYVVKHPLPTSCRIERKT</sequence>
<dbReference type="SUPFAM" id="SSF49493">
    <property type="entry name" value="HSP40/DnaJ peptide-binding domain"/>
    <property type="match status" value="2"/>
</dbReference>
<dbReference type="Gene3D" id="2.60.260.20">
    <property type="entry name" value="Urease metallochaperone UreE, N-terminal domain"/>
    <property type="match status" value="2"/>
</dbReference>
<proteinExistence type="predicted"/>
<evidence type="ECO:0000256" key="4">
    <source>
        <dbReference type="ARBA" id="ARBA00022833"/>
    </source>
</evidence>
<dbReference type="CDD" id="cd10747">
    <property type="entry name" value="DnaJ_C"/>
    <property type="match status" value="1"/>
</dbReference>
<keyword evidence="6" id="KW-0346">Stress response</keyword>
<dbReference type="CDD" id="cd06257">
    <property type="entry name" value="DnaJ"/>
    <property type="match status" value="1"/>
</dbReference>
<dbReference type="GO" id="GO:0008270">
    <property type="term" value="F:zinc ion binding"/>
    <property type="evidence" value="ECO:0007669"/>
    <property type="project" value="UniProtKB-KW"/>
</dbReference>
<dbReference type="SMART" id="SM00271">
    <property type="entry name" value="DnaJ"/>
    <property type="match status" value="1"/>
</dbReference>
<dbReference type="PROSITE" id="PS00636">
    <property type="entry name" value="DNAJ_1"/>
    <property type="match status" value="1"/>
</dbReference>
<dbReference type="FunFam" id="2.60.260.20:FF:000005">
    <property type="entry name" value="Chaperone protein dnaJ 1, mitochondrial"/>
    <property type="match status" value="1"/>
</dbReference>
<evidence type="ECO:0000313" key="6">
    <source>
        <dbReference type="EMBL" id="BBG95810.1"/>
    </source>
</evidence>
<dbReference type="Gene3D" id="1.10.287.110">
    <property type="entry name" value="DnaJ domain"/>
    <property type="match status" value="1"/>
</dbReference>
<organism evidence="6">
    <name type="scientific">Prunus dulcis</name>
    <name type="common">Almond</name>
    <name type="synonym">Amygdalus dulcis</name>
    <dbReference type="NCBI Taxonomy" id="3755"/>
    <lineage>
        <taxon>Eukaryota</taxon>
        <taxon>Viridiplantae</taxon>
        <taxon>Streptophyta</taxon>
        <taxon>Embryophyta</taxon>
        <taxon>Tracheophyta</taxon>
        <taxon>Spermatophyta</taxon>
        <taxon>Magnoliopsida</taxon>
        <taxon>eudicotyledons</taxon>
        <taxon>Gunneridae</taxon>
        <taxon>Pentapetalae</taxon>
        <taxon>rosids</taxon>
        <taxon>fabids</taxon>
        <taxon>Rosales</taxon>
        <taxon>Rosaceae</taxon>
        <taxon>Amygdaloideae</taxon>
        <taxon>Amygdaleae</taxon>
        <taxon>Prunus</taxon>
    </lineage>
</organism>
<dbReference type="PANTHER" id="PTHR43096:SF36">
    <property type="entry name" value="CHAPERONE PROTEIN DNAJ 1, MITOCHONDRIAL"/>
    <property type="match status" value="1"/>
</dbReference>
<dbReference type="GO" id="GO:0042026">
    <property type="term" value="P:protein refolding"/>
    <property type="evidence" value="ECO:0007669"/>
    <property type="project" value="TreeGrafter"/>
</dbReference>
<dbReference type="InterPro" id="IPR002939">
    <property type="entry name" value="DnaJ_C"/>
</dbReference>
<evidence type="ECO:0000256" key="3">
    <source>
        <dbReference type="ARBA" id="ARBA00022771"/>
    </source>
</evidence>
<dbReference type="PROSITE" id="PS50076">
    <property type="entry name" value="DNAJ_2"/>
    <property type="match status" value="1"/>
</dbReference>
<keyword evidence="2" id="KW-0677">Repeat</keyword>
<dbReference type="AlphaFoldDB" id="A0A4Y1QVB8"/>
<dbReference type="InterPro" id="IPR036869">
    <property type="entry name" value="J_dom_sf"/>
</dbReference>
<protein>
    <submittedName>
        <fullName evidence="6">DNAJ heat shock family protein</fullName>
    </submittedName>
</protein>